<keyword evidence="7" id="KW-0653">Protein transport</keyword>
<evidence type="ECO:0000256" key="3">
    <source>
        <dbReference type="ARBA" id="ARBA00022448"/>
    </source>
</evidence>
<dbReference type="AlphaFoldDB" id="A0A916JM77"/>
<evidence type="ECO:0000256" key="7">
    <source>
        <dbReference type="ARBA" id="ARBA00022927"/>
    </source>
</evidence>
<evidence type="ECO:0000256" key="4">
    <source>
        <dbReference type="ARBA" id="ARBA00022475"/>
    </source>
</evidence>
<evidence type="ECO:0000313" key="14">
    <source>
        <dbReference type="Proteomes" id="UP000683507"/>
    </source>
</evidence>
<feature type="coiled-coil region" evidence="10">
    <location>
        <begin position="974"/>
        <end position="1008"/>
    </location>
</feature>
<dbReference type="PANTHER" id="PTHR33446:SF2">
    <property type="entry name" value="PROTEIN TONB"/>
    <property type="match status" value="1"/>
</dbReference>
<dbReference type="PANTHER" id="PTHR33446">
    <property type="entry name" value="PROTEIN TONB-RELATED"/>
    <property type="match status" value="1"/>
</dbReference>
<keyword evidence="9 11" id="KW-0472">Membrane</keyword>
<keyword evidence="5" id="KW-0997">Cell inner membrane</keyword>
<dbReference type="InterPro" id="IPR051045">
    <property type="entry name" value="TonB-dependent_transducer"/>
</dbReference>
<evidence type="ECO:0000256" key="10">
    <source>
        <dbReference type="SAM" id="Coils"/>
    </source>
</evidence>
<dbReference type="NCBIfam" id="TIGR01352">
    <property type="entry name" value="tonB_Cterm"/>
    <property type="match status" value="1"/>
</dbReference>
<keyword evidence="8 11" id="KW-1133">Transmembrane helix</keyword>
<protein>
    <recommendedName>
        <fullName evidence="12">TonB C-terminal domain-containing protein</fullName>
    </recommendedName>
</protein>
<gene>
    <name evidence="13" type="ORF">CRYO30217_01928</name>
</gene>
<evidence type="ECO:0000256" key="9">
    <source>
        <dbReference type="ARBA" id="ARBA00023136"/>
    </source>
</evidence>
<dbReference type="GO" id="GO:0031992">
    <property type="term" value="F:energy transducer activity"/>
    <property type="evidence" value="ECO:0007669"/>
    <property type="project" value="TreeGrafter"/>
</dbReference>
<dbReference type="InterPro" id="IPR037682">
    <property type="entry name" value="TonB_C"/>
</dbReference>
<evidence type="ECO:0000256" key="6">
    <source>
        <dbReference type="ARBA" id="ARBA00022692"/>
    </source>
</evidence>
<evidence type="ECO:0000256" key="2">
    <source>
        <dbReference type="ARBA" id="ARBA00006555"/>
    </source>
</evidence>
<dbReference type="InterPro" id="IPR006260">
    <property type="entry name" value="TonB/TolA_C"/>
</dbReference>
<organism evidence="13 14">
    <name type="scientific">Parvicella tangerina</name>
    <dbReference type="NCBI Taxonomy" id="2829795"/>
    <lineage>
        <taxon>Bacteria</taxon>
        <taxon>Pseudomonadati</taxon>
        <taxon>Bacteroidota</taxon>
        <taxon>Flavobacteriia</taxon>
        <taxon>Flavobacteriales</taxon>
        <taxon>Parvicellaceae</taxon>
        <taxon>Parvicella</taxon>
    </lineage>
</organism>
<name>A0A916JM77_9FLAO</name>
<comment type="subcellular location">
    <subcellularLocation>
        <location evidence="1">Cell inner membrane</location>
        <topology evidence="1">Single-pass membrane protein</topology>
        <orientation evidence="1">Periplasmic side</orientation>
    </subcellularLocation>
</comment>
<dbReference type="GO" id="GO:0055085">
    <property type="term" value="P:transmembrane transport"/>
    <property type="evidence" value="ECO:0007669"/>
    <property type="project" value="InterPro"/>
</dbReference>
<dbReference type="SUPFAM" id="SSF74653">
    <property type="entry name" value="TolA/TonB C-terminal domain"/>
    <property type="match status" value="1"/>
</dbReference>
<keyword evidence="3" id="KW-0813">Transport</keyword>
<evidence type="ECO:0000256" key="8">
    <source>
        <dbReference type="ARBA" id="ARBA00022989"/>
    </source>
</evidence>
<evidence type="ECO:0000259" key="12">
    <source>
        <dbReference type="Pfam" id="PF03544"/>
    </source>
</evidence>
<keyword evidence="10" id="KW-0175">Coiled coil</keyword>
<evidence type="ECO:0000256" key="5">
    <source>
        <dbReference type="ARBA" id="ARBA00022519"/>
    </source>
</evidence>
<dbReference type="GO" id="GO:0098797">
    <property type="term" value="C:plasma membrane protein complex"/>
    <property type="evidence" value="ECO:0007669"/>
    <property type="project" value="TreeGrafter"/>
</dbReference>
<feature type="domain" description="TonB C-terminal" evidence="12">
    <location>
        <begin position="1065"/>
        <end position="1141"/>
    </location>
</feature>
<proteinExistence type="inferred from homology"/>
<sequence>MRNELQHIEQIEKYLNGEMTQLETQAFEQSMAKDSELAEQVNTQQLVMQAAVRKAIKADIAKYATGGSSGFKWSKWLSITTGVIIVAIIAYFTIAYVMDTFDKKYDPQISAETISENNLGVEDTTPVDHKQTLSDSANSHPPIDTLKSISKNTVTPSIFYKEDTECGGLKTWVEPDRQFTKIDPKKGATIEGKEGTLIIVPSDAFLDEEGKTIAEPVDLELVEALKVSDMLAYNLTTMNDDQSLQSGGMLYLQPRVDGKEVFINPERPLYIEVPTNDYNPDMKAWKGEVDENGNINWTAPKELEKYLTIVDFELLDFLPTGFEEAVEAGMPFKGHKVASKDLVNSLYYSLGIDVSSNSLNKSESCNTFDEAYFFSGELMPMVKNNFVINIRCQDDTPVSGAFLEILNSGKSYLAQNLNSQGSVILNEFPAGAFQIKICQEKQVTYFNNVHLKENTPNNFALYLPEENPEFGNRVVAYDRKTKSDPFSSINVRTFEINEKDLSFSSCDKCDLENTYDSPNFKDGEANASITLKLIDENYAPLRYVTCDLRIGNYSVFSSVSDKNGNINFPAVISGSYQLKTCDGQNTSYINDFKIRKGSNPITPIMPFIDPTQLKEMQWGKRVLCALENNKTKQTLLSNDPSCFISPQSIQTIKTDQFAKTFLSTKEFEQRLKILHQMPNAQALFDLYVNNLEKNLWEVDEMVAEKLSGANQNYFNEFAAEKLTNVKDVDIYQDQLSEYYNEKKKAHYDAAKEANATYQKKSTEQLNQYLKDIAAYKSEVNLLTKAQNELSASLTSSSASGTTYTSSNKIGKINLPYPSKKLPKRNVTTTKSSYGTKWYSSGWVNIDAYLKTINNGEKTVTINVNKNKGRVYQCINTLKAIIPLTVSGLIAKAKFPKWGKPSSTKMSSTFAIGIQREGDQLQFAQVNYNPYKTSKVDLIWEKVSSAELKEKLMFLDGTGPLLEDIKQQEEYIQKQLAIKQKREELEIQKEIIKKEINDLESKVNDIKAKLAKERAFTQSLEKVINKCGISFPITVTTESDILDVADVMPEFPGGFEYLYKYLGSNIIYPQEAIDNNIQGKVFVQFTVDESGQILNPFVIKSDSQVLNEEALRIVQSMPNWNPGMNAGTAVKVRYTLPINFILE</sequence>
<dbReference type="Proteomes" id="UP000683507">
    <property type="component" value="Chromosome"/>
</dbReference>
<dbReference type="RefSeq" id="WP_258542127.1">
    <property type="nucleotide sequence ID" value="NZ_OU015584.1"/>
</dbReference>
<dbReference type="GO" id="GO:0015031">
    <property type="term" value="P:protein transport"/>
    <property type="evidence" value="ECO:0007669"/>
    <property type="project" value="UniProtKB-KW"/>
</dbReference>
<feature type="transmembrane region" description="Helical" evidence="11">
    <location>
        <begin position="76"/>
        <end position="98"/>
    </location>
</feature>
<dbReference type="EMBL" id="OU015584">
    <property type="protein sequence ID" value="CAG5082474.1"/>
    <property type="molecule type" value="Genomic_DNA"/>
</dbReference>
<dbReference type="Gene3D" id="3.30.1150.10">
    <property type="match status" value="1"/>
</dbReference>
<comment type="similarity">
    <text evidence="2">Belongs to the TonB family.</text>
</comment>
<evidence type="ECO:0000313" key="13">
    <source>
        <dbReference type="EMBL" id="CAG5082474.1"/>
    </source>
</evidence>
<dbReference type="KEGG" id="ptan:CRYO30217_01928"/>
<keyword evidence="4" id="KW-1003">Cell membrane</keyword>
<evidence type="ECO:0000256" key="11">
    <source>
        <dbReference type="SAM" id="Phobius"/>
    </source>
</evidence>
<accession>A0A916JM77</accession>
<keyword evidence="14" id="KW-1185">Reference proteome</keyword>
<keyword evidence="6 11" id="KW-0812">Transmembrane</keyword>
<dbReference type="Pfam" id="PF03544">
    <property type="entry name" value="TonB_C"/>
    <property type="match status" value="1"/>
</dbReference>
<reference evidence="13" key="1">
    <citation type="submission" date="2021-04" db="EMBL/GenBank/DDBJ databases">
        <authorList>
            <person name="Rodrigo-Torres L."/>
            <person name="Arahal R. D."/>
            <person name="Lucena T."/>
        </authorList>
    </citation>
    <scope>NUCLEOTIDE SEQUENCE</scope>
    <source>
        <strain evidence="13">AS29M-1</strain>
    </source>
</reference>
<evidence type="ECO:0000256" key="1">
    <source>
        <dbReference type="ARBA" id="ARBA00004383"/>
    </source>
</evidence>